<dbReference type="OrthoDB" id="9779041at2"/>
<dbReference type="AlphaFoldDB" id="A0A4Q2RCJ9"/>
<sequence length="372" mass="41562">MPRARSRKRPNEDTIVTAKSALVVGITGISGSNVADLLVADNWTVYGLARRPPRDRPGVRPVTADLLDPRQTRAALSDIAVSNVYFCTWARQDTEAENRRVNGAMLQNLLDGVTVASKVGHVALVTGLKHYLGPFESYGKVKPDTPFREDQPRLPYENFYYDQEDILYAEAARHGFAWSVHRPHTLIGWALGNAMNMGVTLAVYAALCKELARPFLFPGTPQQYEAVTDVTDARILAKQLVWASTTPAAFDQAFNITNGDVFRWRRLWAALAADLGVEVAPYPGHPTPLAEQMAGQEATWDRIVARYGLQPYKLDTLASWWHTDADLGRELETFTDMTKSRLFGFDALQVTERSFTDLFARLRAEKIIPPRA</sequence>
<dbReference type="SUPFAM" id="SSF51735">
    <property type="entry name" value="NAD(P)-binding Rossmann-fold domains"/>
    <property type="match status" value="1"/>
</dbReference>
<organism evidence="2 3">
    <name type="scientific">Lichenibacterium ramalinae</name>
    <dbReference type="NCBI Taxonomy" id="2316527"/>
    <lineage>
        <taxon>Bacteria</taxon>
        <taxon>Pseudomonadati</taxon>
        <taxon>Pseudomonadota</taxon>
        <taxon>Alphaproteobacteria</taxon>
        <taxon>Hyphomicrobiales</taxon>
        <taxon>Lichenihabitantaceae</taxon>
        <taxon>Lichenibacterium</taxon>
    </lineage>
</organism>
<reference evidence="2 3" key="1">
    <citation type="submission" date="2018-09" db="EMBL/GenBank/DDBJ databases">
        <authorList>
            <person name="Grouzdev D.S."/>
            <person name="Krutkina M.S."/>
        </authorList>
    </citation>
    <scope>NUCLEOTIDE SEQUENCE [LARGE SCALE GENOMIC DNA]</scope>
    <source>
        <strain evidence="2 3">RmlP001</strain>
    </source>
</reference>
<evidence type="ECO:0000313" key="2">
    <source>
        <dbReference type="EMBL" id="RYB05241.1"/>
    </source>
</evidence>
<dbReference type="Gene3D" id="3.40.50.720">
    <property type="entry name" value="NAD(P)-binding Rossmann-like Domain"/>
    <property type="match status" value="1"/>
</dbReference>
<dbReference type="Pfam" id="PF22917">
    <property type="entry name" value="PRISE"/>
    <property type="match status" value="1"/>
</dbReference>
<evidence type="ECO:0000313" key="3">
    <source>
        <dbReference type="Proteomes" id="UP000289411"/>
    </source>
</evidence>
<reference evidence="2 3" key="2">
    <citation type="submission" date="2019-02" db="EMBL/GenBank/DDBJ databases">
        <title>'Lichenibacterium ramalinii' gen. nov. sp. nov., 'Lichenibacterium minor' gen. nov. sp. nov.</title>
        <authorList>
            <person name="Pankratov T."/>
        </authorList>
    </citation>
    <scope>NUCLEOTIDE SEQUENCE [LARGE SCALE GENOMIC DNA]</scope>
    <source>
        <strain evidence="2 3">RmlP001</strain>
    </source>
</reference>
<dbReference type="InterPro" id="IPR036291">
    <property type="entry name" value="NAD(P)-bd_dom_sf"/>
</dbReference>
<dbReference type="Proteomes" id="UP000289411">
    <property type="component" value="Unassembled WGS sequence"/>
</dbReference>
<evidence type="ECO:0000259" key="1">
    <source>
        <dbReference type="Pfam" id="PF22917"/>
    </source>
</evidence>
<dbReference type="PANTHER" id="PTHR32487">
    <property type="entry name" value="3-OXO-DELTA(4,5)-STEROID 5-BETA-REDUCTASE"/>
    <property type="match status" value="1"/>
</dbReference>
<feature type="domain" description="PRISE-like Rossmann-fold" evidence="1">
    <location>
        <begin position="78"/>
        <end position="369"/>
    </location>
</feature>
<dbReference type="InterPro" id="IPR055222">
    <property type="entry name" value="PRISE-like_Rossmann-fold"/>
</dbReference>
<accession>A0A4Q2RCJ9</accession>
<keyword evidence="3" id="KW-1185">Reference proteome</keyword>
<proteinExistence type="predicted"/>
<gene>
    <name evidence="2" type="ORF">D3272_09815</name>
</gene>
<name>A0A4Q2RCJ9_9HYPH</name>
<dbReference type="EMBL" id="QYBC01000007">
    <property type="protein sequence ID" value="RYB05241.1"/>
    <property type="molecule type" value="Genomic_DNA"/>
</dbReference>
<dbReference type="SMR" id="A0A4Q2RCJ9"/>
<protein>
    <submittedName>
        <fullName evidence="2">SDR family oxidoreductase</fullName>
    </submittedName>
</protein>
<dbReference type="CDD" id="cd08948">
    <property type="entry name" value="5beta-POR_like_SDR_a"/>
    <property type="match status" value="1"/>
</dbReference>
<comment type="caution">
    <text evidence="2">The sequence shown here is derived from an EMBL/GenBank/DDBJ whole genome shotgun (WGS) entry which is preliminary data.</text>
</comment>
<dbReference type="PANTHER" id="PTHR32487:SF0">
    <property type="entry name" value="3-OXO-DELTA(4,5)-STEROID 5-BETA-REDUCTASE"/>
    <property type="match status" value="1"/>
</dbReference>